<dbReference type="Gene3D" id="3.40.50.300">
    <property type="entry name" value="P-loop containing nucleotide triphosphate hydrolases"/>
    <property type="match status" value="1"/>
</dbReference>
<feature type="domain" description="Peptidase C39" evidence="11">
    <location>
        <begin position="11"/>
        <end position="135"/>
    </location>
</feature>
<keyword evidence="5" id="KW-0067">ATP-binding</keyword>
<proteinExistence type="predicted"/>
<dbReference type="Pfam" id="PF03412">
    <property type="entry name" value="Peptidase_C39"/>
    <property type="match status" value="1"/>
</dbReference>
<feature type="transmembrane region" description="Helical" evidence="8">
    <location>
        <begin position="164"/>
        <end position="187"/>
    </location>
</feature>
<name>A0A327NRG4_9BACT</name>
<evidence type="ECO:0000256" key="6">
    <source>
        <dbReference type="ARBA" id="ARBA00022989"/>
    </source>
</evidence>
<dbReference type="InterPro" id="IPR039421">
    <property type="entry name" value="Type_1_exporter"/>
</dbReference>
<dbReference type="Proteomes" id="UP000249016">
    <property type="component" value="Unassembled WGS sequence"/>
</dbReference>
<evidence type="ECO:0000259" key="9">
    <source>
        <dbReference type="PROSITE" id="PS50893"/>
    </source>
</evidence>
<dbReference type="GO" id="GO:0015421">
    <property type="term" value="F:ABC-type oligopeptide transporter activity"/>
    <property type="evidence" value="ECO:0007669"/>
    <property type="project" value="TreeGrafter"/>
</dbReference>
<keyword evidence="6 8" id="KW-1133">Transmembrane helix</keyword>
<accession>A0A327NRG4</accession>
<dbReference type="InterPro" id="IPR017871">
    <property type="entry name" value="ABC_transporter-like_CS"/>
</dbReference>
<dbReference type="InterPro" id="IPR011527">
    <property type="entry name" value="ABC1_TM_dom"/>
</dbReference>
<feature type="domain" description="ABC transmembrane type-1" evidence="10">
    <location>
        <begin position="169"/>
        <end position="449"/>
    </location>
</feature>
<evidence type="ECO:0000256" key="5">
    <source>
        <dbReference type="ARBA" id="ARBA00022840"/>
    </source>
</evidence>
<dbReference type="PROSITE" id="PS00211">
    <property type="entry name" value="ABC_TRANSPORTER_1"/>
    <property type="match status" value="1"/>
</dbReference>
<dbReference type="InterPro" id="IPR003439">
    <property type="entry name" value="ABC_transporter-like_ATP-bd"/>
</dbReference>
<dbReference type="CDD" id="cd18570">
    <property type="entry name" value="ABC_6TM_PCAT1_LagD_like"/>
    <property type="match status" value="1"/>
</dbReference>
<dbReference type="PROSITE" id="PS50990">
    <property type="entry name" value="PEPTIDASE_C39"/>
    <property type="match status" value="1"/>
</dbReference>
<comment type="caution">
    <text evidence="12">The sequence shown here is derived from an EMBL/GenBank/DDBJ whole genome shotgun (WGS) entry which is preliminary data.</text>
</comment>
<organism evidence="12 13">
    <name type="scientific">Spirosoma telluris</name>
    <dbReference type="NCBI Taxonomy" id="2183553"/>
    <lineage>
        <taxon>Bacteria</taxon>
        <taxon>Pseudomonadati</taxon>
        <taxon>Bacteroidota</taxon>
        <taxon>Cytophagia</taxon>
        <taxon>Cytophagales</taxon>
        <taxon>Cytophagaceae</taxon>
        <taxon>Spirosoma</taxon>
    </lineage>
</organism>
<dbReference type="Pfam" id="PF00664">
    <property type="entry name" value="ABC_membrane"/>
    <property type="match status" value="1"/>
</dbReference>
<evidence type="ECO:0000259" key="11">
    <source>
        <dbReference type="PROSITE" id="PS50990"/>
    </source>
</evidence>
<dbReference type="PANTHER" id="PTHR43394:SF1">
    <property type="entry name" value="ATP-BINDING CASSETTE SUB-FAMILY B MEMBER 10, MITOCHONDRIAL"/>
    <property type="match status" value="1"/>
</dbReference>
<dbReference type="PANTHER" id="PTHR43394">
    <property type="entry name" value="ATP-DEPENDENT PERMEASE MDL1, MITOCHONDRIAL"/>
    <property type="match status" value="1"/>
</dbReference>
<dbReference type="GO" id="GO:0005524">
    <property type="term" value="F:ATP binding"/>
    <property type="evidence" value="ECO:0007669"/>
    <property type="project" value="UniProtKB-KW"/>
</dbReference>
<dbReference type="CDD" id="cd02418">
    <property type="entry name" value="Peptidase_C39B"/>
    <property type="match status" value="1"/>
</dbReference>
<dbReference type="SUPFAM" id="SSF90123">
    <property type="entry name" value="ABC transporter transmembrane region"/>
    <property type="match status" value="1"/>
</dbReference>
<feature type="transmembrane region" description="Helical" evidence="8">
    <location>
        <begin position="302"/>
        <end position="322"/>
    </location>
</feature>
<dbReference type="OrthoDB" id="9769115at2"/>
<dbReference type="GO" id="GO:0016887">
    <property type="term" value="F:ATP hydrolysis activity"/>
    <property type="evidence" value="ECO:0007669"/>
    <property type="project" value="InterPro"/>
</dbReference>
<feature type="transmembrane region" description="Helical" evidence="8">
    <location>
        <begin position="396"/>
        <end position="414"/>
    </location>
</feature>
<dbReference type="InterPro" id="IPR003593">
    <property type="entry name" value="AAA+_ATPase"/>
</dbReference>
<keyword evidence="4" id="KW-0378">Hydrolase</keyword>
<evidence type="ECO:0000256" key="7">
    <source>
        <dbReference type="ARBA" id="ARBA00023136"/>
    </source>
</evidence>
<evidence type="ECO:0000256" key="8">
    <source>
        <dbReference type="SAM" id="Phobius"/>
    </source>
</evidence>
<dbReference type="InterPro" id="IPR036640">
    <property type="entry name" value="ABC1_TM_sf"/>
</dbReference>
<dbReference type="RefSeq" id="WP_111347855.1">
    <property type="nucleotide sequence ID" value="NZ_QLII01000001.1"/>
</dbReference>
<dbReference type="CDD" id="cd03228">
    <property type="entry name" value="ABCC_MRP_Like"/>
    <property type="match status" value="1"/>
</dbReference>
<keyword evidence="2 8" id="KW-0812">Transmembrane</keyword>
<keyword evidence="7 8" id="KW-0472">Membrane</keyword>
<dbReference type="SUPFAM" id="SSF52540">
    <property type="entry name" value="P-loop containing nucleoside triphosphate hydrolases"/>
    <property type="match status" value="1"/>
</dbReference>
<dbReference type="GO" id="GO:0008233">
    <property type="term" value="F:peptidase activity"/>
    <property type="evidence" value="ECO:0007669"/>
    <property type="project" value="InterPro"/>
</dbReference>
<evidence type="ECO:0000256" key="2">
    <source>
        <dbReference type="ARBA" id="ARBA00022692"/>
    </source>
</evidence>
<gene>
    <name evidence="12" type="ORF">HMF3257_29810</name>
</gene>
<feature type="transmembrane region" description="Helical" evidence="8">
    <location>
        <begin position="276"/>
        <end position="296"/>
    </location>
</feature>
<feature type="transmembrane region" description="Helical" evidence="8">
    <location>
        <begin position="207"/>
        <end position="230"/>
    </location>
</feature>
<dbReference type="PROSITE" id="PS50893">
    <property type="entry name" value="ABC_TRANSPORTER_2"/>
    <property type="match status" value="1"/>
</dbReference>
<evidence type="ECO:0000259" key="10">
    <source>
        <dbReference type="PROSITE" id="PS50929"/>
    </source>
</evidence>
<keyword evidence="3" id="KW-0547">Nucleotide-binding</keyword>
<sequence>MKRIDKTFTRQLDQTDCGVACLLSVLRYYGGDATRERLRELSGTSIQGTSLLGLFQTAQSLGFEAEGMEAEGVHNLREVESPVILHVVMEERLQHYVVYYGQESGQYIIGDPGKGIVTMTAGELATIWKSKAVLTLKPTEQFVSKAQNRKSQWQWFRNLIQEDLPLLGIAAGLGMAMALLGLSMALFSQKLLDDILPKQNTEKLTLGLFLLMVLLLARTGIGYLRGFLLLRQSREFNVRIADSFFQDLLHLPKAFFDTRKTGDLVARLNDTRRIQAVISFLTGSVIIDMLVVLITAGVLFNYAWQIGLLALLSFPLFGWLVWRFNDRIIVGQRDVMASYARTEGQFIDSISGIGAIKATRKEAFFARITQVVYQAFQQKLYDLGLLGNRYNLLSELIAVGLLVSIIGLTAFMVLQKQLKIGEMMAVVSLGSTLIGSVSKLSTTNIQLQEARVAFDRMREFTELPKESTTDLANMTQLHSLTVNQLSYRFPGRPPLLRDVSFSVQRGEVIGIVGETGSGKSMLLQILQKFYEPEGNDQICVQAEVPNNPVITNNWSAISADSWRSCVASVPQPVKIFNGTLLDNICLGNAMEEGEAVVQFCQEFGFHDYFMSLPQNYLTLVGEEGVNLSGGQQQLVGLARAIYRKPQLLLLDEATSALDRQTEQFVLNLCNRIKDQMAIIMVTHRSQSVQLADRVYTMEKGILKLTGDVSTIA</sequence>
<dbReference type="Pfam" id="PF00005">
    <property type="entry name" value="ABC_tran"/>
    <property type="match status" value="1"/>
</dbReference>
<dbReference type="GO" id="GO:0005886">
    <property type="term" value="C:plasma membrane"/>
    <property type="evidence" value="ECO:0007669"/>
    <property type="project" value="UniProtKB-SubCell"/>
</dbReference>
<evidence type="ECO:0000313" key="13">
    <source>
        <dbReference type="Proteomes" id="UP000249016"/>
    </source>
</evidence>
<reference evidence="12 13" key="1">
    <citation type="submission" date="2018-06" db="EMBL/GenBank/DDBJ databases">
        <title>Spirosoma sp. HMF3257 Genome sequencing and assembly.</title>
        <authorList>
            <person name="Kang H."/>
            <person name="Cha I."/>
            <person name="Kim H."/>
            <person name="Kang J."/>
            <person name="Joh K."/>
        </authorList>
    </citation>
    <scope>NUCLEOTIDE SEQUENCE [LARGE SCALE GENOMIC DNA]</scope>
    <source>
        <strain evidence="12 13">HMF3257</strain>
    </source>
</reference>
<feature type="domain" description="ABC transporter" evidence="9">
    <location>
        <begin position="480"/>
        <end position="711"/>
    </location>
</feature>
<dbReference type="EMBL" id="QLII01000001">
    <property type="protein sequence ID" value="RAI77325.1"/>
    <property type="molecule type" value="Genomic_DNA"/>
</dbReference>
<evidence type="ECO:0000256" key="1">
    <source>
        <dbReference type="ARBA" id="ARBA00004651"/>
    </source>
</evidence>
<dbReference type="AlphaFoldDB" id="A0A327NRG4"/>
<evidence type="ECO:0000256" key="3">
    <source>
        <dbReference type="ARBA" id="ARBA00022741"/>
    </source>
</evidence>
<dbReference type="Gene3D" id="3.90.70.10">
    <property type="entry name" value="Cysteine proteinases"/>
    <property type="match status" value="1"/>
</dbReference>
<dbReference type="GO" id="GO:0006508">
    <property type="term" value="P:proteolysis"/>
    <property type="evidence" value="ECO:0007669"/>
    <property type="project" value="InterPro"/>
</dbReference>
<dbReference type="SMART" id="SM00382">
    <property type="entry name" value="AAA"/>
    <property type="match status" value="1"/>
</dbReference>
<evidence type="ECO:0000313" key="12">
    <source>
        <dbReference type="EMBL" id="RAI77325.1"/>
    </source>
</evidence>
<dbReference type="PROSITE" id="PS50929">
    <property type="entry name" value="ABC_TM1F"/>
    <property type="match status" value="1"/>
</dbReference>
<dbReference type="Gene3D" id="1.20.1560.10">
    <property type="entry name" value="ABC transporter type 1, transmembrane domain"/>
    <property type="match status" value="1"/>
</dbReference>
<keyword evidence="13" id="KW-1185">Reference proteome</keyword>
<dbReference type="InterPro" id="IPR005074">
    <property type="entry name" value="Peptidase_C39"/>
</dbReference>
<evidence type="ECO:0000256" key="4">
    <source>
        <dbReference type="ARBA" id="ARBA00022801"/>
    </source>
</evidence>
<protein>
    <submittedName>
        <fullName evidence="12">Peptidase domain-containing ABC transporter</fullName>
    </submittedName>
</protein>
<comment type="subcellular location">
    <subcellularLocation>
        <location evidence="1">Cell membrane</location>
        <topology evidence="1">Multi-pass membrane protein</topology>
    </subcellularLocation>
</comment>
<dbReference type="InterPro" id="IPR027417">
    <property type="entry name" value="P-loop_NTPase"/>
</dbReference>